<dbReference type="EMBL" id="PCRF01000175">
    <property type="protein sequence ID" value="PIP16214.1"/>
    <property type="molecule type" value="Genomic_DNA"/>
</dbReference>
<organism evidence="5 6">
    <name type="scientific">bacterium (Candidatus Ratteibacteria) CG23_combo_of_CG06-09_8_20_14_all_48_7</name>
    <dbReference type="NCBI Taxonomy" id="2014292"/>
    <lineage>
        <taxon>Bacteria</taxon>
        <taxon>Candidatus Ratteibacteria</taxon>
    </lineage>
</organism>
<feature type="non-terminal residue" evidence="5">
    <location>
        <position position="533"/>
    </location>
</feature>
<dbReference type="SMART" id="SM00028">
    <property type="entry name" value="TPR"/>
    <property type="match status" value="3"/>
</dbReference>
<evidence type="ECO:0000256" key="3">
    <source>
        <dbReference type="PROSITE-ProRule" id="PRU00339"/>
    </source>
</evidence>
<dbReference type="PANTHER" id="PTHR44943">
    <property type="entry name" value="CELLULOSE SYNTHASE OPERON PROTEIN C"/>
    <property type="match status" value="1"/>
</dbReference>
<evidence type="ECO:0000313" key="5">
    <source>
        <dbReference type="EMBL" id="PIP16214.1"/>
    </source>
</evidence>
<feature type="repeat" description="TPR" evidence="3">
    <location>
        <begin position="44"/>
        <end position="77"/>
    </location>
</feature>
<dbReference type="Pfam" id="PF13181">
    <property type="entry name" value="TPR_8"/>
    <property type="match status" value="1"/>
</dbReference>
<gene>
    <name evidence="5" type="ORF">COX46_03620</name>
</gene>
<accession>A0A2G9YAI2</accession>
<sequence length="533" mass="58215">MKYLRPLTTILLFTVFYLLPVFPVSGQEVTENTQTPTPVVQADPEEYLNKGVGFLEAKNYKEATAAFEKVLEIKPDYAEAYYNLAITYWEQKQYQKTITNLQKVIELAPESDLSKRAEKDLGRLKSAGIMTVITPKIEEVPKEKSKATIEELIADLEFGSTSKRRQAAEELALFSDAEEVKTQAVEALCKSARKTEEEPQVRVIAVESLGEIADPSAIPTLKFLLGNNFPAEGKSAAVRGLSKMETPESLAAILSVWAGSWPGGLTDKEVVDLVRKLGKEEFAEIVRPAYLQTSGEKKIYTALALGLMKDATGVPALVTRLKEDYPAEIMQTPSTLTSFTAPKQPTGAPPGGLPGTPPLPPGAPPRVPGGPPSAPGIVLQVPPGTPPQPTQLIIKEMPESVSARKNEAALRTEISEILGICAGEKQAQFLVYLSKNDQEKEVRESAGKAAQVLSARITKSKESYQKGMALVKENKIEEAFPFIQAALKENPDAPYAEEVKKLQAKLNYQKACSLLEGKKTEDMEDKEKEKAIS</sequence>
<dbReference type="PROSITE" id="PS50293">
    <property type="entry name" value="TPR_REGION"/>
    <property type="match status" value="1"/>
</dbReference>
<dbReference type="AlphaFoldDB" id="A0A2G9YAI2"/>
<dbReference type="SUPFAM" id="SSF48452">
    <property type="entry name" value="TPR-like"/>
    <property type="match status" value="1"/>
</dbReference>
<evidence type="ECO:0000256" key="4">
    <source>
        <dbReference type="SAM" id="MobiDB-lite"/>
    </source>
</evidence>
<proteinExistence type="predicted"/>
<feature type="compositionally biased region" description="Pro residues" evidence="4">
    <location>
        <begin position="347"/>
        <end position="374"/>
    </location>
</feature>
<dbReference type="InterPro" id="IPR051685">
    <property type="entry name" value="Ycf3/AcsC/BcsC/TPR_MFPF"/>
</dbReference>
<evidence type="ECO:0000256" key="1">
    <source>
        <dbReference type="ARBA" id="ARBA00022737"/>
    </source>
</evidence>
<evidence type="ECO:0000256" key="2">
    <source>
        <dbReference type="ARBA" id="ARBA00022803"/>
    </source>
</evidence>
<feature type="repeat" description="TPR" evidence="3">
    <location>
        <begin position="78"/>
        <end position="111"/>
    </location>
</feature>
<comment type="caution">
    <text evidence="5">The sequence shown here is derived from an EMBL/GenBank/DDBJ whole genome shotgun (WGS) entry which is preliminary data.</text>
</comment>
<evidence type="ECO:0000313" key="6">
    <source>
        <dbReference type="Proteomes" id="UP000230392"/>
    </source>
</evidence>
<dbReference type="InterPro" id="IPR011990">
    <property type="entry name" value="TPR-like_helical_dom_sf"/>
</dbReference>
<dbReference type="PROSITE" id="PS50005">
    <property type="entry name" value="TPR"/>
    <property type="match status" value="2"/>
</dbReference>
<dbReference type="InterPro" id="IPR004155">
    <property type="entry name" value="PBS_lyase_HEAT"/>
</dbReference>
<dbReference type="Pfam" id="PF13646">
    <property type="entry name" value="HEAT_2"/>
    <property type="match status" value="1"/>
</dbReference>
<dbReference type="InterPro" id="IPR011989">
    <property type="entry name" value="ARM-like"/>
</dbReference>
<dbReference type="Pfam" id="PF14559">
    <property type="entry name" value="TPR_19"/>
    <property type="match status" value="1"/>
</dbReference>
<dbReference type="InterPro" id="IPR016024">
    <property type="entry name" value="ARM-type_fold"/>
</dbReference>
<dbReference type="InterPro" id="IPR019734">
    <property type="entry name" value="TPR_rpt"/>
</dbReference>
<dbReference type="SMART" id="SM00567">
    <property type="entry name" value="EZ_HEAT"/>
    <property type="match status" value="3"/>
</dbReference>
<protein>
    <recommendedName>
        <fullName evidence="7">Tetratricopeptide repeat protein</fullName>
    </recommendedName>
</protein>
<dbReference type="PANTHER" id="PTHR44943:SF8">
    <property type="entry name" value="TPR REPEAT-CONTAINING PROTEIN MJ0263"/>
    <property type="match status" value="1"/>
</dbReference>
<evidence type="ECO:0008006" key="7">
    <source>
        <dbReference type="Google" id="ProtNLM"/>
    </source>
</evidence>
<keyword evidence="2 3" id="KW-0802">TPR repeat</keyword>
<dbReference type="Gene3D" id="1.25.40.10">
    <property type="entry name" value="Tetratricopeptide repeat domain"/>
    <property type="match status" value="1"/>
</dbReference>
<name>A0A2G9YAI2_9BACT</name>
<dbReference type="SUPFAM" id="SSF48371">
    <property type="entry name" value="ARM repeat"/>
    <property type="match status" value="1"/>
</dbReference>
<reference evidence="5 6" key="1">
    <citation type="submission" date="2017-09" db="EMBL/GenBank/DDBJ databases">
        <title>Depth-based differentiation of microbial function through sediment-hosted aquifers and enrichment of novel symbionts in the deep terrestrial subsurface.</title>
        <authorList>
            <person name="Probst A.J."/>
            <person name="Ladd B."/>
            <person name="Jarett J.K."/>
            <person name="Geller-Mcgrath D.E."/>
            <person name="Sieber C.M."/>
            <person name="Emerson J.B."/>
            <person name="Anantharaman K."/>
            <person name="Thomas B.C."/>
            <person name="Malmstrom R."/>
            <person name="Stieglmeier M."/>
            <person name="Klingl A."/>
            <person name="Woyke T."/>
            <person name="Ryan C.M."/>
            <person name="Banfield J.F."/>
        </authorList>
    </citation>
    <scope>NUCLEOTIDE SEQUENCE [LARGE SCALE GENOMIC DNA]</scope>
    <source>
        <strain evidence="5">CG23_combo_of_CG06-09_8_20_14_all_48_7</strain>
    </source>
</reference>
<dbReference type="Gene3D" id="1.25.10.10">
    <property type="entry name" value="Leucine-rich Repeat Variant"/>
    <property type="match status" value="1"/>
</dbReference>
<feature type="compositionally biased region" description="Polar residues" evidence="4">
    <location>
        <begin position="333"/>
        <end position="343"/>
    </location>
</feature>
<dbReference type="Proteomes" id="UP000230392">
    <property type="component" value="Unassembled WGS sequence"/>
</dbReference>
<feature type="region of interest" description="Disordered" evidence="4">
    <location>
        <begin position="333"/>
        <end position="376"/>
    </location>
</feature>
<keyword evidence="1" id="KW-0677">Repeat</keyword>